<evidence type="ECO:0000256" key="1">
    <source>
        <dbReference type="ARBA" id="ARBA00009179"/>
    </source>
</evidence>
<dbReference type="CDD" id="cd06782">
    <property type="entry name" value="cpPDZ_CPP-like"/>
    <property type="match status" value="1"/>
</dbReference>
<dbReference type="SMART" id="SM00228">
    <property type="entry name" value="PDZ"/>
    <property type="match status" value="1"/>
</dbReference>
<keyword evidence="2 5" id="KW-0645">Protease</keyword>
<dbReference type="InterPro" id="IPR041489">
    <property type="entry name" value="PDZ_6"/>
</dbReference>
<dbReference type="CDD" id="cd07560">
    <property type="entry name" value="Peptidase_S41_CPP"/>
    <property type="match status" value="1"/>
</dbReference>
<sequence>METNNSNGAKTFGILMLVVITFCVGVIFGRSIDSSSLDLLSFGKTSNIEFNLFWDVWNLMEDRYVEKDKVSEEDRVYGAIKGLVDSYDDPATIFLTPEETESFNASNEGKYFEGIGAELGYEDGAIIVVTPIDGSPAKAAGIRAGDYVLSIDDYEVKNGDNIYEIVQKIRGEANTVVKIKVLHKGELEPVSLEITRGEITVPSMTVSYVGTKKDVALIDIARFTDSSYEEWATNWDNIATEVEAKGVKKILVDLRGNPGGYFDAAIYAADDFIDSGKIISKQEDGDGNVQVFSSESGGRLLNKEVIVLVDNGSASASEIFAGALQKNGIGQVLGTKTYGKGTAQSVIDLRGGASIHVTILKWLLPDGQWLNRDNPITPDVIIENTTQDFLKGVDKQYEEALKLINN</sequence>
<dbReference type="SMART" id="SM00245">
    <property type="entry name" value="TSPc"/>
    <property type="match status" value="1"/>
</dbReference>
<reference evidence="8 9" key="1">
    <citation type="journal article" date="2015" name="Nature">
        <title>rRNA introns, odd ribosomes, and small enigmatic genomes across a large radiation of phyla.</title>
        <authorList>
            <person name="Brown C.T."/>
            <person name="Hug L.A."/>
            <person name="Thomas B.C."/>
            <person name="Sharon I."/>
            <person name="Castelle C.J."/>
            <person name="Singh A."/>
            <person name="Wilkins M.J."/>
            <person name="Williams K.H."/>
            <person name="Banfield J.F."/>
        </authorList>
    </citation>
    <scope>NUCLEOTIDE SEQUENCE [LARGE SCALE GENOMIC DNA]</scope>
</reference>
<dbReference type="Gene3D" id="3.30.750.44">
    <property type="match status" value="1"/>
</dbReference>
<dbReference type="PANTHER" id="PTHR32060">
    <property type="entry name" value="TAIL-SPECIFIC PROTEASE"/>
    <property type="match status" value="1"/>
</dbReference>
<feature type="domain" description="PDZ" evidence="7">
    <location>
        <begin position="100"/>
        <end position="176"/>
    </location>
</feature>
<comment type="caution">
    <text evidence="8">The sequence shown here is derived from an EMBL/GenBank/DDBJ whole genome shotgun (WGS) entry which is preliminary data.</text>
</comment>
<name>A0A0G0AFW7_9BACT</name>
<evidence type="ECO:0000256" key="6">
    <source>
        <dbReference type="SAM" id="Phobius"/>
    </source>
</evidence>
<dbReference type="AlphaFoldDB" id="A0A0G0AFW7"/>
<dbReference type="PANTHER" id="PTHR32060:SF30">
    <property type="entry name" value="CARBOXY-TERMINAL PROCESSING PROTEASE CTPA"/>
    <property type="match status" value="1"/>
</dbReference>
<dbReference type="InterPro" id="IPR036034">
    <property type="entry name" value="PDZ_sf"/>
</dbReference>
<evidence type="ECO:0000256" key="4">
    <source>
        <dbReference type="ARBA" id="ARBA00022825"/>
    </source>
</evidence>
<keyword evidence="4 5" id="KW-0720">Serine protease</keyword>
<evidence type="ECO:0000313" key="8">
    <source>
        <dbReference type="EMBL" id="KKP55508.1"/>
    </source>
</evidence>
<dbReference type="SUPFAM" id="SSF50156">
    <property type="entry name" value="PDZ domain-like"/>
    <property type="match status" value="1"/>
</dbReference>
<dbReference type="GO" id="GO:0007165">
    <property type="term" value="P:signal transduction"/>
    <property type="evidence" value="ECO:0007669"/>
    <property type="project" value="TreeGrafter"/>
</dbReference>
<feature type="transmembrane region" description="Helical" evidence="6">
    <location>
        <begin position="12"/>
        <end position="32"/>
    </location>
</feature>
<dbReference type="FunFam" id="2.30.42.10:FF:000063">
    <property type="entry name" value="Peptidase, S41 family"/>
    <property type="match status" value="1"/>
</dbReference>
<dbReference type="InterPro" id="IPR001478">
    <property type="entry name" value="PDZ"/>
</dbReference>
<dbReference type="SUPFAM" id="SSF52096">
    <property type="entry name" value="ClpP/crotonase"/>
    <property type="match status" value="1"/>
</dbReference>
<evidence type="ECO:0000256" key="2">
    <source>
        <dbReference type="ARBA" id="ARBA00022670"/>
    </source>
</evidence>
<proteinExistence type="inferred from homology"/>
<keyword evidence="6" id="KW-0812">Transmembrane</keyword>
<accession>A0A0G0AFW7</accession>
<evidence type="ECO:0000313" key="9">
    <source>
        <dbReference type="Proteomes" id="UP000034488"/>
    </source>
</evidence>
<gene>
    <name evidence="8" type="ORF">UR47_C0001G0069</name>
</gene>
<dbReference type="Pfam" id="PF17820">
    <property type="entry name" value="PDZ_6"/>
    <property type="match status" value="1"/>
</dbReference>
<dbReference type="NCBIfam" id="TIGR00225">
    <property type="entry name" value="prc"/>
    <property type="match status" value="1"/>
</dbReference>
<dbReference type="PROSITE" id="PS50106">
    <property type="entry name" value="PDZ"/>
    <property type="match status" value="1"/>
</dbReference>
<evidence type="ECO:0000256" key="5">
    <source>
        <dbReference type="RuleBase" id="RU004404"/>
    </source>
</evidence>
<dbReference type="InterPro" id="IPR004447">
    <property type="entry name" value="Peptidase_S41A"/>
</dbReference>
<keyword evidence="6" id="KW-1133">Transmembrane helix</keyword>
<dbReference type="Pfam" id="PF03572">
    <property type="entry name" value="Peptidase_S41"/>
    <property type="match status" value="1"/>
</dbReference>
<dbReference type="EMBL" id="LBPI01000001">
    <property type="protein sequence ID" value="KKP55508.1"/>
    <property type="molecule type" value="Genomic_DNA"/>
</dbReference>
<dbReference type="InterPro" id="IPR005151">
    <property type="entry name" value="Tail-specific_protease"/>
</dbReference>
<dbReference type="GO" id="GO:0030288">
    <property type="term" value="C:outer membrane-bounded periplasmic space"/>
    <property type="evidence" value="ECO:0007669"/>
    <property type="project" value="TreeGrafter"/>
</dbReference>
<keyword evidence="6" id="KW-0472">Membrane</keyword>
<evidence type="ECO:0000259" key="7">
    <source>
        <dbReference type="PROSITE" id="PS50106"/>
    </source>
</evidence>
<dbReference type="Gene3D" id="3.90.226.10">
    <property type="entry name" value="2-enoyl-CoA Hydratase, Chain A, domain 1"/>
    <property type="match status" value="1"/>
</dbReference>
<dbReference type="GO" id="GO:0008236">
    <property type="term" value="F:serine-type peptidase activity"/>
    <property type="evidence" value="ECO:0007669"/>
    <property type="project" value="UniProtKB-KW"/>
</dbReference>
<protein>
    <submittedName>
        <fullName evidence="8">Carboxyl-terminal protease</fullName>
    </submittedName>
</protein>
<comment type="similarity">
    <text evidence="1 5">Belongs to the peptidase S41A family.</text>
</comment>
<organism evidence="8 9">
    <name type="scientific">candidate division WS6 bacterium GW2011_GWB1_33_6</name>
    <dbReference type="NCBI Taxonomy" id="1619088"/>
    <lineage>
        <taxon>Bacteria</taxon>
        <taxon>Candidatus Dojkabacteria</taxon>
    </lineage>
</organism>
<dbReference type="Gene3D" id="2.30.42.10">
    <property type="match status" value="1"/>
</dbReference>
<keyword evidence="3 5" id="KW-0378">Hydrolase</keyword>
<dbReference type="GO" id="GO:0006508">
    <property type="term" value="P:proteolysis"/>
    <property type="evidence" value="ECO:0007669"/>
    <property type="project" value="UniProtKB-KW"/>
</dbReference>
<evidence type="ECO:0000256" key="3">
    <source>
        <dbReference type="ARBA" id="ARBA00022801"/>
    </source>
</evidence>
<dbReference type="InterPro" id="IPR029045">
    <property type="entry name" value="ClpP/crotonase-like_dom_sf"/>
</dbReference>
<dbReference type="Proteomes" id="UP000034488">
    <property type="component" value="Unassembled WGS sequence"/>
</dbReference>
<dbReference type="GO" id="GO:0004175">
    <property type="term" value="F:endopeptidase activity"/>
    <property type="evidence" value="ECO:0007669"/>
    <property type="project" value="TreeGrafter"/>
</dbReference>